<protein>
    <submittedName>
        <fullName evidence="2">Uncharacterized conserved protein YqcC, DUF446 family</fullName>
    </submittedName>
</protein>
<evidence type="ECO:0000313" key="2">
    <source>
        <dbReference type="EMBL" id="SDW04844.1"/>
    </source>
</evidence>
<dbReference type="PANTHER" id="PTHR39586">
    <property type="entry name" value="CYTOPLASMIC PROTEIN-RELATED"/>
    <property type="match status" value="1"/>
</dbReference>
<sequence>MDSRFPAVAEQLLLIERELRVQGWWADVSPSEAALSSPEPFCIDTLEFEQWLQWIFLPRMKLLLENDAALPTVSGIREMAEEVYRDRVYQARGLLEALGEFDRLIVGRG</sequence>
<dbReference type="STRING" id="1007099.SAMN05216287_0006"/>
<dbReference type="RefSeq" id="WP_090223543.1">
    <property type="nucleotide sequence ID" value="NZ_FNNU01000001.1"/>
</dbReference>
<dbReference type="GO" id="GO:0044010">
    <property type="term" value="P:single-species biofilm formation"/>
    <property type="evidence" value="ECO:0007669"/>
    <property type="project" value="TreeGrafter"/>
</dbReference>
<evidence type="ECO:0000313" key="3">
    <source>
        <dbReference type="Proteomes" id="UP000243778"/>
    </source>
</evidence>
<feature type="domain" description="YqcC-like" evidence="1">
    <location>
        <begin position="8"/>
        <end position="104"/>
    </location>
</feature>
<dbReference type="Proteomes" id="UP000243778">
    <property type="component" value="Unassembled WGS sequence"/>
</dbReference>
<reference evidence="3" key="1">
    <citation type="submission" date="2016-10" db="EMBL/GenBank/DDBJ databases">
        <authorList>
            <person name="Varghese N."/>
            <person name="Submissions S."/>
        </authorList>
    </citation>
    <scope>NUCLEOTIDE SEQUENCE [LARGE SCALE GENOMIC DNA]</scope>
    <source>
        <strain evidence="3">NRRL B-59562</strain>
    </source>
</reference>
<dbReference type="PANTHER" id="PTHR39586:SF1">
    <property type="entry name" value="CYTOPLASMIC PROTEIN"/>
    <property type="match status" value="1"/>
</dbReference>
<accession>A0A1H2QDW4</accession>
<dbReference type="AlphaFoldDB" id="A0A1H2QDW4"/>
<dbReference type="PIRSF" id="PIRSF006257">
    <property type="entry name" value="UCP006257"/>
    <property type="match status" value="1"/>
</dbReference>
<evidence type="ECO:0000259" key="1">
    <source>
        <dbReference type="Pfam" id="PF04287"/>
    </source>
</evidence>
<dbReference type="InterPro" id="IPR007384">
    <property type="entry name" value="UCP006257"/>
</dbReference>
<organism evidence="2 3">
    <name type="scientific">Pseudomonas kuykendallii</name>
    <dbReference type="NCBI Taxonomy" id="1007099"/>
    <lineage>
        <taxon>Bacteria</taxon>
        <taxon>Pseudomonadati</taxon>
        <taxon>Pseudomonadota</taxon>
        <taxon>Gammaproteobacteria</taxon>
        <taxon>Pseudomonadales</taxon>
        <taxon>Pseudomonadaceae</taxon>
        <taxon>Pseudomonas</taxon>
    </lineage>
</organism>
<dbReference type="EMBL" id="FNNU01000001">
    <property type="protein sequence ID" value="SDW04844.1"/>
    <property type="molecule type" value="Genomic_DNA"/>
</dbReference>
<dbReference type="InterPro" id="IPR023376">
    <property type="entry name" value="YqcC-like_dom"/>
</dbReference>
<dbReference type="Gene3D" id="1.20.1440.40">
    <property type="entry name" value="YqcC-like"/>
    <property type="match status" value="1"/>
</dbReference>
<keyword evidence="3" id="KW-1185">Reference proteome</keyword>
<proteinExistence type="predicted"/>
<name>A0A1H2QDW4_9PSED</name>
<dbReference type="Pfam" id="PF04287">
    <property type="entry name" value="DUF446"/>
    <property type="match status" value="1"/>
</dbReference>
<gene>
    <name evidence="2" type="ORF">SAMN05216287_0006</name>
</gene>
<dbReference type="OrthoDB" id="8794567at2"/>
<dbReference type="SUPFAM" id="SSF158452">
    <property type="entry name" value="YqcC-like"/>
    <property type="match status" value="1"/>
</dbReference>
<dbReference type="InterPro" id="IPR036814">
    <property type="entry name" value="YqcC-like_sf"/>
</dbReference>